<proteinExistence type="predicted"/>
<keyword evidence="2" id="KW-1185">Reference proteome</keyword>
<sequence>MQQLDYKKKNQYSILTIPVCDVTTADNIDAAAVRSSVDWAHGKARQRLGSAEERGDGDACEWSWRELVRPVQLEWTHGGSEMMVQGRRGLGRQLLRSEDGVHWKRARARGSKLKHRQRDMVEERGLLDFLVGVPCDGCNGDLQWVIEIDVDWGRGAAMGLIGEVIVMIDWFA</sequence>
<dbReference type="AlphaFoldDB" id="A0AAW1VY78"/>
<gene>
    <name evidence="1" type="ORF">M0R45_035916</name>
</gene>
<evidence type="ECO:0000313" key="1">
    <source>
        <dbReference type="EMBL" id="KAK9912042.1"/>
    </source>
</evidence>
<reference evidence="1 2" key="1">
    <citation type="journal article" date="2023" name="G3 (Bethesda)">
        <title>A chromosome-length genome assembly and annotation of blackberry (Rubus argutus, cv. 'Hillquist').</title>
        <authorList>
            <person name="Bruna T."/>
            <person name="Aryal R."/>
            <person name="Dudchenko O."/>
            <person name="Sargent D.J."/>
            <person name="Mead D."/>
            <person name="Buti M."/>
            <person name="Cavallini A."/>
            <person name="Hytonen T."/>
            <person name="Andres J."/>
            <person name="Pham M."/>
            <person name="Weisz D."/>
            <person name="Mascagni F."/>
            <person name="Usai G."/>
            <person name="Natali L."/>
            <person name="Bassil N."/>
            <person name="Fernandez G.E."/>
            <person name="Lomsadze A."/>
            <person name="Armour M."/>
            <person name="Olukolu B."/>
            <person name="Poorten T."/>
            <person name="Britton C."/>
            <person name="Davik J."/>
            <person name="Ashrafi H."/>
            <person name="Aiden E.L."/>
            <person name="Borodovsky M."/>
            <person name="Worthington M."/>
        </authorList>
    </citation>
    <scope>NUCLEOTIDE SEQUENCE [LARGE SCALE GENOMIC DNA]</scope>
    <source>
        <strain evidence="1">PI 553951</strain>
    </source>
</reference>
<dbReference type="EMBL" id="JBEDUW010000007">
    <property type="protein sequence ID" value="KAK9912042.1"/>
    <property type="molecule type" value="Genomic_DNA"/>
</dbReference>
<accession>A0AAW1VY78</accession>
<dbReference type="Proteomes" id="UP001457282">
    <property type="component" value="Unassembled WGS sequence"/>
</dbReference>
<name>A0AAW1VY78_RUBAR</name>
<protein>
    <submittedName>
        <fullName evidence="1">Uncharacterized protein</fullName>
    </submittedName>
</protein>
<organism evidence="1 2">
    <name type="scientific">Rubus argutus</name>
    <name type="common">Southern blackberry</name>
    <dbReference type="NCBI Taxonomy" id="59490"/>
    <lineage>
        <taxon>Eukaryota</taxon>
        <taxon>Viridiplantae</taxon>
        <taxon>Streptophyta</taxon>
        <taxon>Embryophyta</taxon>
        <taxon>Tracheophyta</taxon>
        <taxon>Spermatophyta</taxon>
        <taxon>Magnoliopsida</taxon>
        <taxon>eudicotyledons</taxon>
        <taxon>Gunneridae</taxon>
        <taxon>Pentapetalae</taxon>
        <taxon>rosids</taxon>
        <taxon>fabids</taxon>
        <taxon>Rosales</taxon>
        <taxon>Rosaceae</taxon>
        <taxon>Rosoideae</taxon>
        <taxon>Rosoideae incertae sedis</taxon>
        <taxon>Rubus</taxon>
    </lineage>
</organism>
<evidence type="ECO:0000313" key="2">
    <source>
        <dbReference type="Proteomes" id="UP001457282"/>
    </source>
</evidence>
<comment type="caution">
    <text evidence="1">The sequence shown here is derived from an EMBL/GenBank/DDBJ whole genome shotgun (WGS) entry which is preliminary data.</text>
</comment>